<dbReference type="AlphaFoldDB" id="A0AAE1CPH0"/>
<evidence type="ECO:0000313" key="1">
    <source>
        <dbReference type="EMBL" id="KAK3725663.1"/>
    </source>
</evidence>
<protein>
    <submittedName>
        <fullName evidence="1">Uncharacterized protein</fullName>
    </submittedName>
</protein>
<name>A0AAE1CPH0_9GAST</name>
<comment type="caution">
    <text evidence="1">The sequence shown here is derived from an EMBL/GenBank/DDBJ whole genome shotgun (WGS) entry which is preliminary data.</text>
</comment>
<accession>A0AAE1CPH0</accession>
<sequence>MRRPGYNPNVLTRTATNQNNNNPKCFQLNELFSTFTKAVIQFTQELCTADLDSRDWQFPAAAAERTIASLLTTVLRRYCKTVTGRAHNILVYLQRQTESC</sequence>
<evidence type="ECO:0000313" key="2">
    <source>
        <dbReference type="Proteomes" id="UP001283361"/>
    </source>
</evidence>
<reference evidence="1" key="1">
    <citation type="journal article" date="2023" name="G3 (Bethesda)">
        <title>A reference genome for the long-term kleptoplast-retaining sea slug Elysia crispata morphotype clarki.</title>
        <authorList>
            <person name="Eastman K.E."/>
            <person name="Pendleton A.L."/>
            <person name="Shaikh M.A."/>
            <person name="Suttiyut T."/>
            <person name="Ogas R."/>
            <person name="Tomko P."/>
            <person name="Gavelis G."/>
            <person name="Widhalm J.R."/>
            <person name="Wisecaver J.H."/>
        </authorList>
    </citation>
    <scope>NUCLEOTIDE SEQUENCE</scope>
    <source>
        <strain evidence="1">ECLA1</strain>
    </source>
</reference>
<organism evidence="1 2">
    <name type="scientific">Elysia crispata</name>
    <name type="common">lettuce slug</name>
    <dbReference type="NCBI Taxonomy" id="231223"/>
    <lineage>
        <taxon>Eukaryota</taxon>
        <taxon>Metazoa</taxon>
        <taxon>Spiralia</taxon>
        <taxon>Lophotrochozoa</taxon>
        <taxon>Mollusca</taxon>
        <taxon>Gastropoda</taxon>
        <taxon>Heterobranchia</taxon>
        <taxon>Euthyneura</taxon>
        <taxon>Panpulmonata</taxon>
        <taxon>Sacoglossa</taxon>
        <taxon>Placobranchoidea</taxon>
        <taxon>Plakobranchidae</taxon>
        <taxon>Elysia</taxon>
    </lineage>
</organism>
<gene>
    <name evidence="1" type="ORF">RRG08_043080</name>
</gene>
<dbReference type="Proteomes" id="UP001283361">
    <property type="component" value="Unassembled WGS sequence"/>
</dbReference>
<keyword evidence="2" id="KW-1185">Reference proteome</keyword>
<proteinExistence type="predicted"/>
<dbReference type="EMBL" id="JAWDGP010007329">
    <property type="protein sequence ID" value="KAK3725663.1"/>
    <property type="molecule type" value="Genomic_DNA"/>
</dbReference>